<dbReference type="GO" id="GO:0044874">
    <property type="term" value="P:lipoprotein localization to outer membrane"/>
    <property type="evidence" value="ECO:0007669"/>
    <property type="project" value="TreeGrafter"/>
</dbReference>
<evidence type="ECO:0000313" key="10">
    <source>
        <dbReference type="EMBL" id="NER14953.1"/>
    </source>
</evidence>
<feature type="transmembrane region" description="Helical" evidence="7">
    <location>
        <begin position="272"/>
        <end position="292"/>
    </location>
</feature>
<feature type="transmembrane region" description="Helical" evidence="7">
    <location>
        <begin position="25"/>
        <end position="45"/>
    </location>
</feature>
<dbReference type="InterPro" id="IPR003838">
    <property type="entry name" value="ABC3_permease_C"/>
</dbReference>
<reference evidence="10 11" key="1">
    <citation type="submission" date="2020-01" db="EMBL/GenBank/DDBJ databases">
        <title>Leptobacterium flavescens.</title>
        <authorList>
            <person name="Wang G."/>
        </authorList>
    </citation>
    <scope>NUCLEOTIDE SEQUENCE [LARGE SCALE GENOMIC DNA]</scope>
    <source>
        <strain evidence="10 11">KCTC 22160</strain>
    </source>
</reference>
<organism evidence="10 11">
    <name type="scientific">Leptobacterium flavescens</name>
    <dbReference type="NCBI Taxonomy" id="472055"/>
    <lineage>
        <taxon>Bacteria</taxon>
        <taxon>Pseudomonadati</taxon>
        <taxon>Bacteroidota</taxon>
        <taxon>Flavobacteriia</taxon>
        <taxon>Flavobacteriales</taxon>
        <taxon>Flavobacteriaceae</taxon>
        <taxon>Leptobacterium</taxon>
    </lineage>
</organism>
<proteinExistence type="inferred from homology"/>
<comment type="subcellular location">
    <subcellularLocation>
        <location evidence="1">Cell membrane</location>
        <topology evidence="1">Multi-pass membrane protein</topology>
    </subcellularLocation>
</comment>
<evidence type="ECO:0000259" key="8">
    <source>
        <dbReference type="Pfam" id="PF02687"/>
    </source>
</evidence>
<evidence type="ECO:0000256" key="7">
    <source>
        <dbReference type="SAM" id="Phobius"/>
    </source>
</evidence>
<dbReference type="RefSeq" id="WP_163608229.1">
    <property type="nucleotide sequence ID" value="NZ_JAABOO010000003.1"/>
</dbReference>
<dbReference type="InterPro" id="IPR025857">
    <property type="entry name" value="MacB_PCD"/>
</dbReference>
<gene>
    <name evidence="10" type="ORF">GWK08_15965</name>
</gene>
<dbReference type="EMBL" id="JAABOO010000003">
    <property type="protein sequence ID" value="NER14953.1"/>
    <property type="molecule type" value="Genomic_DNA"/>
</dbReference>
<feature type="transmembrane region" description="Helical" evidence="7">
    <location>
        <begin position="370"/>
        <end position="389"/>
    </location>
</feature>
<evidence type="ECO:0000259" key="9">
    <source>
        <dbReference type="Pfam" id="PF12704"/>
    </source>
</evidence>
<dbReference type="Pfam" id="PF12704">
    <property type="entry name" value="MacB_PCD"/>
    <property type="match status" value="1"/>
</dbReference>
<feature type="domain" description="ABC3 transporter permease C-terminal" evidence="8">
    <location>
        <begin position="276"/>
        <end position="399"/>
    </location>
</feature>
<comment type="caution">
    <text evidence="10">The sequence shown here is derived from an EMBL/GenBank/DDBJ whole genome shotgun (WGS) entry which is preliminary data.</text>
</comment>
<sequence>MNIKSIKTNLFIGLQYLTARKKQSLLAMLGVLFGVTTFIVMVNFMTGVNDFLDAAVFEGSPDITISPQPDLNKVMDDLDLDLMLNPLYDLDKIEDILEASPNVRAYSKQVITPAIFISQHVQLPGAINGIEADEEKKLYDLDKRILSGRGFESFSEEGNIVLGTSLAKKLMVKTGDSLRIIIPNGNEKQFRVSGIFSFGITTIDNVRTYAPAETLRSLLEQEELITNLHVKLRDRNNIEIKETLLNRVSKIGVEDWKDNNRTIVAGNKVRDVLTWSVSFALLLVAGFGIYNIMNITVVQKRKDIAVLKTIGYKNTDIVFIFLVQSLIIGIIGALLGAAFGYAISYLISVTPLQAKDFIIVDTYPVNFKGIYYILGIFFGILTTVFAGYFPSRKASKTDPVNIIRDI</sequence>
<dbReference type="Proteomes" id="UP000468581">
    <property type="component" value="Unassembled WGS sequence"/>
</dbReference>
<keyword evidence="6 7" id="KW-0472">Membrane</keyword>
<comment type="similarity">
    <text evidence="2">Belongs to the ABC-4 integral membrane protein family. LolC/E subfamily.</text>
</comment>
<feature type="transmembrane region" description="Helical" evidence="7">
    <location>
        <begin position="317"/>
        <end position="343"/>
    </location>
</feature>
<dbReference type="Pfam" id="PF02687">
    <property type="entry name" value="FtsX"/>
    <property type="match status" value="1"/>
</dbReference>
<dbReference type="AlphaFoldDB" id="A0A6P0UVY8"/>
<dbReference type="GO" id="GO:0098797">
    <property type="term" value="C:plasma membrane protein complex"/>
    <property type="evidence" value="ECO:0007669"/>
    <property type="project" value="TreeGrafter"/>
</dbReference>
<evidence type="ECO:0000256" key="2">
    <source>
        <dbReference type="ARBA" id="ARBA00005236"/>
    </source>
</evidence>
<name>A0A6P0UVY8_9FLAO</name>
<keyword evidence="11" id="KW-1185">Reference proteome</keyword>
<keyword evidence="4 7" id="KW-0812">Transmembrane</keyword>
<keyword evidence="3" id="KW-1003">Cell membrane</keyword>
<dbReference type="PANTHER" id="PTHR30489:SF0">
    <property type="entry name" value="LIPOPROTEIN-RELEASING SYSTEM TRANSMEMBRANE PROTEIN LOLE"/>
    <property type="match status" value="1"/>
</dbReference>
<evidence type="ECO:0000256" key="4">
    <source>
        <dbReference type="ARBA" id="ARBA00022692"/>
    </source>
</evidence>
<evidence type="ECO:0000256" key="6">
    <source>
        <dbReference type="ARBA" id="ARBA00023136"/>
    </source>
</evidence>
<evidence type="ECO:0000256" key="5">
    <source>
        <dbReference type="ARBA" id="ARBA00022989"/>
    </source>
</evidence>
<protein>
    <submittedName>
        <fullName evidence="10">FtsX-like permease family protein</fullName>
    </submittedName>
</protein>
<evidence type="ECO:0000313" key="11">
    <source>
        <dbReference type="Proteomes" id="UP000468581"/>
    </source>
</evidence>
<keyword evidence="5 7" id="KW-1133">Transmembrane helix</keyword>
<accession>A0A6P0UVY8</accession>
<feature type="domain" description="MacB-like periplasmic core" evidence="9">
    <location>
        <begin position="24"/>
        <end position="239"/>
    </location>
</feature>
<evidence type="ECO:0000256" key="3">
    <source>
        <dbReference type="ARBA" id="ARBA00022475"/>
    </source>
</evidence>
<dbReference type="PANTHER" id="PTHR30489">
    <property type="entry name" value="LIPOPROTEIN-RELEASING SYSTEM TRANSMEMBRANE PROTEIN LOLE"/>
    <property type="match status" value="1"/>
</dbReference>
<evidence type="ECO:0000256" key="1">
    <source>
        <dbReference type="ARBA" id="ARBA00004651"/>
    </source>
</evidence>
<dbReference type="InterPro" id="IPR051447">
    <property type="entry name" value="Lipoprotein-release_system"/>
</dbReference>